<organism evidence="1">
    <name type="scientific">Arundo donax</name>
    <name type="common">Giant reed</name>
    <name type="synonym">Donax arundinaceus</name>
    <dbReference type="NCBI Taxonomy" id="35708"/>
    <lineage>
        <taxon>Eukaryota</taxon>
        <taxon>Viridiplantae</taxon>
        <taxon>Streptophyta</taxon>
        <taxon>Embryophyta</taxon>
        <taxon>Tracheophyta</taxon>
        <taxon>Spermatophyta</taxon>
        <taxon>Magnoliopsida</taxon>
        <taxon>Liliopsida</taxon>
        <taxon>Poales</taxon>
        <taxon>Poaceae</taxon>
        <taxon>PACMAD clade</taxon>
        <taxon>Arundinoideae</taxon>
        <taxon>Arundineae</taxon>
        <taxon>Arundo</taxon>
    </lineage>
</organism>
<name>A0A0A9DDU2_ARUDO</name>
<proteinExistence type="predicted"/>
<sequence length="69" mass="7679">MSKYLRGTSGWRPARRRSSVAMTAALRFQSLISASCVISNHRMRSAQSWDLPVRIGDAFSLSTMGCQTK</sequence>
<evidence type="ECO:0000313" key="1">
    <source>
        <dbReference type="EMBL" id="JAD81922.1"/>
    </source>
</evidence>
<reference evidence="1" key="1">
    <citation type="submission" date="2014-09" db="EMBL/GenBank/DDBJ databases">
        <authorList>
            <person name="Magalhaes I.L.F."/>
            <person name="Oliveira U."/>
            <person name="Santos F.R."/>
            <person name="Vidigal T.H.D.A."/>
            <person name="Brescovit A.D."/>
            <person name="Santos A.J."/>
        </authorList>
    </citation>
    <scope>NUCLEOTIDE SEQUENCE</scope>
    <source>
        <tissue evidence="1">Shoot tissue taken approximately 20 cm above the soil surface</tissue>
    </source>
</reference>
<accession>A0A0A9DDU2</accession>
<protein>
    <submittedName>
        <fullName evidence="1">Uncharacterized protein</fullName>
    </submittedName>
</protein>
<dbReference type="EMBL" id="GBRH01215973">
    <property type="protein sequence ID" value="JAD81922.1"/>
    <property type="molecule type" value="Transcribed_RNA"/>
</dbReference>
<dbReference type="AlphaFoldDB" id="A0A0A9DDU2"/>
<reference evidence="1" key="2">
    <citation type="journal article" date="2015" name="Data Brief">
        <title>Shoot transcriptome of the giant reed, Arundo donax.</title>
        <authorList>
            <person name="Barrero R.A."/>
            <person name="Guerrero F.D."/>
            <person name="Moolhuijzen P."/>
            <person name="Goolsby J.A."/>
            <person name="Tidwell J."/>
            <person name="Bellgard S.E."/>
            <person name="Bellgard M.I."/>
        </authorList>
    </citation>
    <scope>NUCLEOTIDE SEQUENCE</scope>
    <source>
        <tissue evidence="1">Shoot tissue taken approximately 20 cm above the soil surface</tissue>
    </source>
</reference>